<evidence type="ECO:0000313" key="1">
    <source>
        <dbReference type="EMBL" id="MBO1081098.1"/>
    </source>
</evidence>
<dbReference type="Gene3D" id="3.30.70.2590">
    <property type="match status" value="1"/>
</dbReference>
<dbReference type="RefSeq" id="WP_207419275.1">
    <property type="nucleotide sequence ID" value="NZ_CP061177.1"/>
</dbReference>
<sequence>MTQTLQPALAYLARRDVSAQWRGFLGAMLPALAARLPDAERDALLRDAGERLAAAWPLQPADTLDGLEQRMNEALAAARWGHVALQLDAADRTLRFVHSAAPCVAAAGDPDGAWIGPVLEGLYAAWLSAQPGGGEAGAARVRLVSFTPGEAVLAFGQ</sequence>
<evidence type="ECO:0000313" key="2">
    <source>
        <dbReference type="Proteomes" id="UP001518989"/>
    </source>
</evidence>
<comment type="caution">
    <text evidence="1">The sequence shown here is derived from an EMBL/GenBank/DDBJ whole genome shotgun (WGS) entry which is preliminary data.</text>
</comment>
<accession>A0ABS3KUE4</accession>
<dbReference type="PRINTS" id="PR01442">
    <property type="entry name" value="CELLSNTHASED"/>
</dbReference>
<gene>
    <name evidence="1" type="ORF">IAI61_18830</name>
</gene>
<reference evidence="1 2" key="1">
    <citation type="submission" date="2020-09" db="EMBL/GenBank/DDBJ databases">
        <title>Roseomonas.</title>
        <authorList>
            <person name="Zhu W."/>
        </authorList>
    </citation>
    <scope>NUCLEOTIDE SEQUENCE [LARGE SCALE GENOMIC DNA]</scope>
    <source>
        <strain evidence="1 2">573</strain>
    </source>
</reference>
<dbReference type="Proteomes" id="UP001518989">
    <property type="component" value="Unassembled WGS sequence"/>
</dbReference>
<keyword evidence="2" id="KW-1185">Reference proteome</keyword>
<name>A0ABS3KUE4_9PROT</name>
<dbReference type="Pfam" id="PF03500">
    <property type="entry name" value="Cellsynth_D"/>
    <property type="match status" value="1"/>
</dbReference>
<dbReference type="EMBL" id="JACTNG010000012">
    <property type="protein sequence ID" value="MBO1081098.1"/>
    <property type="molecule type" value="Genomic_DNA"/>
</dbReference>
<dbReference type="InterPro" id="IPR022798">
    <property type="entry name" value="BcsD_bac"/>
</dbReference>
<proteinExistence type="predicted"/>
<dbReference type="InterPro" id="IPR038470">
    <property type="entry name" value="Cellsynth_D_sf"/>
</dbReference>
<protein>
    <submittedName>
        <fullName evidence="1">Cellulose synthase</fullName>
    </submittedName>
</protein>
<organism evidence="1 2">
    <name type="scientific">Roseomonas haemaphysalidis</name>
    <dbReference type="NCBI Taxonomy" id="2768162"/>
    <lineage>
        <taxon>Bacteria</taxon>
        <taxon>Pseudomonadati</taxon>
        <taxon>Pseudomonadota</taxon>
        <taxon>Alphaproteobacteria</taxon>
        <taxon>Acetobacterales</taxon>
        <taxon>Roseomonadaceae</taxon>
        <taxon>Roseomonas</taxon>
    </lineage>
</organism>